<gene>
    <name evidence="5" type="primary">LOC110982106</name>
</gene>
<dbReference type="Gene3D" id="2.60.40.2170">
    <property type="entry name" value="Wnt, WIF domain"/>
    <property type="match status" value="1"/>
</dbReference>
<protein>
    <submittedName>
        <fullName evidence="5">Wnt inhibitory factor 1-like</fullName>
    </submittedName>
</protein>
<dbReference type="GeneID" id="110982106"/>
<accession>A0A8B7YU33</accession>
<organism evidence="4 5">
    <name type="scientific">Acanthaster planci</name>
    <name type="common">Crown-of-thorns starfish</name>
    <dbReference type="NCBI Taxonomy" id="133434"/>
    <lineage>
        <taxon>Eukaryota</taxon>
        <taxon>Metazoa</taxon>
        <taxon>Echinodermata</taxon>
        <taxon>Eleutherozoa</taxon>
        <taxon>Asterozoa</taxon>
        <taxon>Asteroidea</taxon>
        <taxon>Valvatacea</taxon>
        <taxon>Valvatida</taxon>
        <taxon>Acanthasteridae</taxon>
        <taxon>Acanthaster</taxon>
    </lineage>
</organism>
<evidence type="ECO:0000256" key="1">
    <source>
        <dbReference type="ARBA" id="ARBA00022729"/>
    </source>
</evidence>
<proteinExistence type="predicted"/>
<keyword evidence="2" id="KW-0325">Glycoprotein</keyword>
<feature type="domain" description="WIF" evidence="3">
    <location>
        <begin position="16"/>
        <end position="152"/>
    </location>
</feature>
<dbReference type="OMA" id="IRTISKW"/>
<dbReference type="PROSITE" id="PS50814">
    <property type="entry name" value="WIF"/>
    <property type="match status" value="1"/>
</dbReference>
<reference evidence="5" key="1">
    <citation type="submission" date="2025-08" db="UniProtKB">
        <authorList>
            <consortium name="RefSeq"/>
        </authorList>
    </citation>
    <scope>IDENTIFICATION</scope>
</reference>
<evidence type="ECO:0000259" key="3">
    <source>
        <dbReference type="PROSITE" id="PS50814"/>
    </source>
</evidence>
<dbReference type="RefSeq" id="XP_022095975.1">
    <property type="nucleotide sequence ID" value="XM_022240283.1"/>
</dbReference>
<evidence type="ECO:0000313" key="4">
    <source>
        <dbReference type="Proteomes" id="UP000694845"/>
    </source>
</evidence>
<evidence type="ECO:0000256" key="2">
    <source>
        <dbReference type="ARBA" id="ARBA00023180"/>
    </source>
</evidence>
<dbReference type="InterPro" id="IPR003306">
    <property type="entry name" value="WIF"/>
</dbReference>
<dbReference type="AlphaFoldDB" id="A0A8B7YU33"/>
<name>A0A8B7YU33_ACAPL</name>
<dbReference type="OrthoDB" id="10266706at2759"/>
<evidence type="ECO:0000313" key="5">
    <source>
        <dbReference type="RefSeq" id="XP_022095975.1"/>
    </source>
</evidence>
<dbReference type="Proteomes" id="UP000694845">
    <property type="component" value="Unplaced"/>
</dbReference>
<keyword evidence="1" id="KW-0732">Signal</keyword>
<keyword evidence="4" id="KW-1185">Reference proteome</keyword>
<dbReference type="KEGG" id="aplc:110982106"/>
<dbReference type="SMART" id="SM00469">
    <property type="entry name" value="WIF"/>
    <property type="match status" value="1"/>
</dbReference>
<dbReference type="InterPro" id="IPR038677">
    <property type="entry name" value="WIF_sf"/>
</dbReference>
<dbReference type="Pfam" id="PF02019">
    <property type="entry name" value="WIF"/>
    <property type="match status" value="1"/>
</dbReference>
<sequence>MLTWMIDSLSRDGVSIWIDEDQALRLSGQETNLFILQDGQVGELLQTLETEAGNGSQPSIAVDVSLLNVTWQAPPHYKYRFRLRSYTRKVMRTPTLNIPEKGIIPVTESGFQIELPCKSDGFASFLIALKIIPPHRRHTPVIQLAQVLRKTCSMDGNNHTRL</sequence>